<evidence type="ECO:0000313" key="5">
    <source>
        <dbReference type="Proteomes" id="UP001156627"/>
    </source>
</evidence>
<feature type="region of interest" description="Disordered" evidence="2">
    <location>
        <begin position="1"/>
        <end position="27"/>
    </location>
</feature>
<keyword evidence="5" id="KW-1185">Reference proteome</keyword>
<reference evidence="5" key="1">
    <citation type="journal article" date="2019" name="Int. J. Syst. Evol. Microbiol.">
        <title>The Global Catalogue of Microorganisms (GCM) 10K type strain sequencing project: providing services to taxonomists for standard genome sequencing and annotation.</title>
        <authorList>
            <consortium name="The Broad Institute Genomics Platform"/>
            <consortium name="The Broad Institute Genome Sequencing Center for Infectious Disease"/>
            <person name="Wu L."/>
            <person name="Ma J."/>
        </authorList>
    </citation>
    <scope>NUCLEOTIDE SEQUENCE [LARGE SCALE GENOMIC DNA]</scope>
    <source>
        <strain evidence="5">NBRC 111981</strain>
    </source>
</reference>
<dbReference type="EMBL" id="BSOA01000012">
    <property type="protein sequence ID" value="GLQ87899.1"/>
    <property type="molecule type" value="Genomic_DNA"/>
</dbReference>
<feature type="transmembrane region" description="Helical" evidence="3">
    <location>
        <begin position="108"/>
        <end position="126"/>
    </location>
</feature>
<dbReference type="RefSeq" id="WP_284331342.1">
    <property type="nucleotide sequence ID" value="NZ_BSOA01000012.1"/>
</dbReference>
<protein>
    <submittedName>
        <fullName evidence="4">Uncharacterized protein</fullName>
    </submittedName>
</protein>
<evidence type="ECO:0000313" key="4">
    <source>
        <dbReference type="EMBL" id="GLQ87899.1"/>
    </source>
</evidence>
<keyword evidence="3" id="KW-1133">Transmembrane helix</keyword>
<evidence type="ECO:0000256" key="3">
    <source>
        <dbReference type="SAM" id="Phobius"/>
    </source>
</evidence>
<keyword evidence="1" id="KW-0175">Coiled coil</keyword>
<name>A0ABQ5X8E3_9GAMM</name>
<feature type="transmembrane region" description="Helical" evidence="3">
    <location>
        <begin position="50"/>
        <end position="70"/>
    </location>
</feature>
<sequence length="364" mass="39271">MKQLIDLADPSPAPNTSTASGPSTRDFDQLYYQPKRFSQRESDADKGGTPLFLVWFSALFVLNLALSRFSFAKFDLATGIGYALGIALVALIIAGIRRIFTANAFGKAYLISMAILTVLYFGGGLLKSVEVANSRQQAFQHLADVASATAASSSSARSTVPTNQTYVEANGDALTNTVNQLSANLSQYNQHIIALKKQKEALDLEAVLAPRNLVSTAGIQNGRDTIASYGRLLDDYESSFNDYENKVMQIVSTAPSASREHITAGVQQRLAQARDAVSGFVGVERQLIATINDILDLAQANVGTSHAKGNVIYLPKPALLQYQRDIAVLRTEAAQEQQASERLAQIRSTAISELTTASQAYGNR</sequence>
<organism evidence="4 5">
    <name type="scientific">Dyella flagellata</name>
    <dbReference type="NCBI Taxonomy" id="1867833"/>
    <lineage>
        <taxon>Bacteria</taxon>
        <taxon>Pseudomonadati</taxon>
        <taxon>Pseudomonadota</taxon>
        <taxon>Gammaproteobacteria</taxon>
        <taxon>Lysobacterales</taxon>
        <taxon>Rhodanobacteraceae</taxon>
        <taxon>Dyella</taxon>
    </lineage>
</organism>
<gene>
    <name evidence="4" type="ORF">GCM10007898_14670</name>
</gene>
<feature type="compositionally biased region" description="Polar residues" evidence="2">
    <location>
        <begin position="14"/>
        <end position="23"/>
    </location>
</feature>
<feature type="coiled-coil region" evidence="1">
    <location>
        <begin position="178"/>
        <end position="205"/>
    </location>
</feature>
<dbReference type="Proteomes" id="UP001156627">
    <property type="component" value="Unassembled WGS sequence"/>
</dbReference>
<evidence type="ECO:0000256" key="1">
    <source>
        <dbReference type="SAM" id="Coils"/>
    </source>
</evidence>
<keyword evidence="3" id="KW-0472">Membrane</keyword>
<comment type="caution">
    <text evidence="4">The sequence shown here is derived from an EMBL/GenBank/DDBJ whole genome shotgun (WGS) entry which is preliminary data.</text>
</comment>
<feature type="transmembrane region" description="Helical" evidence="3">
    <location>
        <begin position="76"/>
        <end position="96"/>
    </location>
</feature>
<proteinExistence type="predicted"/>
<evidence type="ECO:0000256" key="2">
    <source>
        <dbReference type="SAM" id="MobiDB-lite"/>
    </source>
</evidence>
<keyword evidence="3" id="KW-0812">Transmembrane</keyword>
<accession>A0ABQ5X8E3</accession>